<proteinExistence type="predicted"/>
<dbReference type="PROSITE" id="PS50833">
    <property type="entry name" value="BRIX"/>
    <property type="match status" value="1"/>
</dbReference>
<dbReference type="Proteomes" id="UP000051530">
    <property type="component" value="Unassembled WGS sequence"/>
</dbReference>
<evidence type="ECO:0000256" key="1">
    <source>
        <dbReference type="ARBA" id="ARBA00040513"/>
    </source>
</evidence>
<dbReference type="Pfam" id="PF04427">
    <property type="entry name" value="Brix"/>
    <property type="match status" value="1"/>
</dbReference>
<dbReference type="InterPro" id="IPR007109">
    <property type="entry name" value="Brix"/>
</dbReference>
<organism evidence="3 4">
    <name type="scientific">Pseudoloma neurophilia</name>
    <dbReference type="NCBI Taxonomy" id="146866"/>
    <lineage>
        <taxon>Eukaryota</taxon>
        <taxon>Fungi</taxon>
        <taxon>Fungi incertae sedis</taxon>
        <taxon>Microsporidia</taxon>
        <taxon>Pseudoloma</taxon>
    </lineage>
</organism>
<dbReference type="GO" id="GO:0030515">
    <property type="term" value="F:snoRNA binding"/>
    <property type="evidence" value="ECO:0007669"/>
    <property type="project" value="TreeGrafter"/>
</dbReference>
<dbReference type="SUPFAM" id="SSF52954">
    <property type="entry name" value="Class II aaRS ABD-related"/>
    <property type="match status" value="1"/>
</dbReference>
<evidence type="ECO:0000313" key="4">
    <source>
        <dbReference type="Proteomes" id="UP000051530"/>
    </source>
</evidence>
<dbReference type="OrthoDB" id="10253204at2759"/>
<dbReference type="GO" id="GO:0032040">
    <property type="term" value="C:small-subunit processome"/>
    <property type="evidence" value="ECO:0007669"/>
    <property type="project" value="TreeGrafter"/>
</dbReference>
<protein>
    <recommendedName>
        <fullName evidence="1">U3 small nucleolar ribonucleoprotein protein IMP4</fullName>
    </recommendedName>
</protein>
<gene>
    <name evidence="3" type="ORF">M153_1100031903</name>
</gene>
<feature type="domain" description="Brix" evidence="2">
    <location>
        <begin position="69"/>
        <end position="263"/>
    </location>
</feature>
<dbReference type="GO" id="GO:0042134">
    <property type="term" value="F:rRNA primary transcript binding"/>
    <property type="evidence" value="ECO:0007669"/>
    <property type="project" value="InterPro"/>
</dbReference>
<dbReference type="SMART" id="SM00879">
    <property type="entry name" value="Brix"/>
    <property type="match status" value="1"/>
</dbReference>
<dbReference type="GO" id="GO:0006364">
    <property type="term" value="P:rRNA processing"/>
    <property type="evidence" value="ECO:0007669"/>
    <property type="project" value="InterPro"/>
</dbReference>
<comment type="caution">
    <text evidence="3">The sequence shown here is derived from an EMBL/GenBank/DDBJ whole genome shotgun (WGS) entry which is preliminary data.</text>
</comment>
<dbReference type="VEuPathDB" id="MicrosporidiaDB:M153_1100031903"/>
<evidence type="ECO:0000313" key="3">
    <source>
        <dbReference type="EMBL" id="KRH95248.1"/>
    </source>
</evidence>
<dbReference type="GO" id="GO:0034457">
    <property type="term" value="C:Mpp10 complex"/>
    <property type="evidence" value="ECO:0007669"/>
    <property type="project" value="TreeGrafter"/>
</dbReference>
<dbReference type="Gene3D" id="3.40.50.10480">
    <property type="entry name" value="Probable brix-domain ribosomal biogenesis protein"/>
    <property type="match status" value="1"/>
</dbReference>
<dbReference type="InterPro" id="IPR044281">
    <property type="entry name" value="IMP4/RPF1"/>
</dbReference>
<accession>A0A0R0M8P3</accession>
<evidence type="ECO:0000259" key="2">
    <source>
        <dbReference type="PROSITE" id="PS50833"/>
    </source>
</evidence>
<dbReference type="PANTHER" id="PTHR22734:SF2">
    <property type="entry name" value="U3 SMALL NUCLEOLAR RIBONUCLEOPROTEIN PROTEIN IMP4"/>
    <property type="match status" value="1"/>
</dbReference>
<dbReference type="AlphaFoldDB" id="A0A0R0M8P3"/>
<reference evidence="3 4" key="1">
    <citation type="submission" date="2015-07" db="EMBL/GenBank/DDBJ databases">
        <title>The genome of Pseudoloma neurophilia, a relevant intracellular parasite of the zebrafish.</title>
        <authorList>
            <person name="Ndikumana S."/>
            <person name="Pelin A."/>
            <person name="Sanders J."/>
            <person name="Corradi N."/>
        </authorList>
    </citation>
    <scope>NUCLEOTIDE SEQUENCE [LARGE SCALE GENOMIC DNA]</scope>
    <source>
        <strain evidence="3 4">MK1</strain>
    </source>
</reference>
<keyword evidence="3" id="KW-0687">Ribonucleoprotein</keyword>
<dbReference type="PANTHER" id="PTHR22734">
    <property type="entry name" value="U3 SMALL NUCLEOLAR RIBONUCLEOPROTEIN PROTEIN IMP4"/>
    <property type="match status" value="1"/>
</dbReference>
<keyword evidence="4" id="KW-1185">Reference proteome</keyword>
<name>A0A0R0M8P3_9MICR</name>
<dbReference type="EMBL" id="LGUB01000002">
    <property type="protein sequence ID" value="KRH95248.1"/>
    <property type="molecule type" value="Genomic_DNA"/>
</dbReference>
<sequence>MTRKEYRNYLRERESDIKAHNKEVAIIKECYQNSKPIPFHLREKAKDLMDDIIFDTQSDSIKKRFTREQNIYITTSREPSSQLRQFVKHLSLIFNATLISRGGMTIQELSEQKFDVLMIVGESKGKASSLIITYMPYGPTFHFSLHNVKMDRREKSIKKNVNLILENFTTETGLMVKDYLSVLFPIFHDSSKSGKVVPAKRSLVFINKDDLIRFRHFFNEDRIQEDVISFDMKLYRINRGSIEFEGEPIFSLNNFINTAGKNNIL</sequence>